<dbReference type="RefSeq" id="XP_033380718.1">
    <property type="nucleotide sequence ID" value="XM_033522643.1"/>
</dbReference>
<dbReference type="Proteomes" id="UP000799778">
    <property type="component" value="Unassembled WGS sequence"/>
</dbReference>
<evidence type="ECO:0000256" key="1">
    <source>
        <dbReference type="SAM" id="SignalP"/>
    </source>
</evidence>
<accession>A0A6A5XHM2</accession>
<dbReference type="GeneID" id="54280040"/>
<dbReference type="PANTHER" id="PTHR42047">
    <property type="entry name" value="PROTEIN, PUTATIVE (AFU_ORTHOLOGUE AFUA_6G03560)-RELATED"/>
    <property type="match status" value="1"/>
</dbReference>
<evidence type="ECO:0008006" key="4">
    <source>
        <dbReference type="Google" id="ProtNLM"/>
    </source>
</evidence>
<evidence type="ECO:0000313" key="3">
    <source>
        <dbReference type="Proteomes" id="UP000799778"/>
    </source>
</evidence>
<evidence type="ECO:0000313" key="2">
    <source>
        <dbReference type="EMBL" id="KAF2012379.1"/>
    </source>
</evidence>
<protein>
    <recommendedName>
        <fullName evidence="4">IgE-binding protein</fullName>
    </recommendedName>
</protein>
<keyword evidence="1" id="KW-0732">Signal</keyword>
<reference evidence="2" key="1">
    <citation type="journal article" date="2020" name="Stud. Mycol.">
        <title>101 Dothideomycetes genomes: a test case for predicting lifestyles and emergence of pathogens.</title>
        <authorList>
            <person name="Haridas S."/>
            <person name="Albert R."/>
            <person name="Binder M."/>
            <person name="Bloem J."/>
            <person name="Labutti K."/>
            <person name="Salamov A."/>
            <person name="Andreopoulos B."/>
            <person name="Baker S."/>
            <person name="Barry K."/>
            <person name="Bills G."/>
            <person name="Bluhm B."/>
            <person name="Cannon C."/>
            <person name="Castanera R."/>
            <person name="Culley D."/>
            <person name="Daum C."/>
            <person name="Ezra D."/>
            <person name="Gonzalez J."/>
            <person name="Henrissat B."/>
            <person name="Kuo A."/>
            <person name="Liang C."/>
            <person name="Lipzen A."/>
            <person name="Lutzoni F."/>
            <person name="Magnuson J."/>
            <person name="Mondo S."/>
            <person name="Nolan M."/>
            <person name="Ohm R."/>
            <person name="Pangilinan J."/>
            <person name="Park H.-J."/>
            <person name="Ramirez L."/>
            <person name="Alfaro M."/>
            <person name="Sun H."/>
            <person name="Tritt A."/>
            <person name="Yoshinaga Y."/>
            <person name="Zwiers L.-H."/>
            <person name="Turgeon B."/>
            <person name="Goodwin S."/>
            <person name="Spatafora J."/>
            <person name="Crous P."/>
            <person name="Grigoriev I."/>
        </authorList>
    </citation>
    <scope>NUCLEOTIDE SEQUENCE</scope>
    <source>
        <strain evidence="2">CBS 175.79</strain>
    </source>
</reference>
<proteinExistence type="predicted"/>
<feature type="chain" id="PRO_5025693741" description="IgE-binding protein" evidence="1">
    <location>
        <begin position="17"/>
        <end position="179"/>
    </location>
</feature>
<organism evidence="2 3">
    <name type="scientific">Aaosphaeria arxii CBS 175.79</name>
    <dbReference type="NCBI Taxonomy" id="1450172"/>
    <lineage>
        <taxon>Eukaryota</taxon>
        <taxon>Fungi</taxon>
        <taxon>Dikarya</taxon>
        <taxon>Ascomycota</taxon>
        <taxon>Pezizomycotina</taxon>
        <taxon>Dothideomycetes</taxon>
        <taxon>Pleosporomycetidae</taxon>
        <taxon>Pleosporales</taxon>
        <taxon>Pleosporales incertae sedis</taxon>
        <taxon>Aaosphaeria</taxon>
    </lineage>
</organism>
<dbReference type="AlphaFoldDB" id="A0A6A5XHM2"/>
<dbReference type="OrthoDB" id="5430620at2759"/>
<name>A0A6A5XHM2_9PLEO</name>
<sequence>MKSVVALSLFAAGALAQAPAYFSVLSTRSASPVHLLPLTARGGKFFLGGPGPSSYCPPQVGDGCPSGNTTVFAGGEETLSLGVVVPGGQQVYVGPDGNLSYTSPHSAYKPEGSIVDGWSKGSTGTFGTLVWENGLVACPAGEGEGYQVFGQIEGVERDPACLGFNAITANATDAGAWQY</sequence>
<dbReference type="InterPro" id="IPR052820">
    <property type="entry name" value="PhiA_domain"/>
</dbReference>
<keyword evidence="3" id="KW-1185">Reference proteome</keyword>
<feature type="signal peptide" evidence="1">
    <location>
        <begin position="1"/>
        <end position="16"/>
    </location>
</feature>
<dbReference type="EMBL" id="ML978073">
    <property type="protein sequence ID" value="KAF2012379.1"/>
    <property type="molecule type" value="Genomic_DNA"/>
</dbReference>
<dbReference type="PANTHER" id="PTHR42047:SF1">
    <property type="entry name" value="PROTEIN, PUTATIVE (AFU_ORTHOLOGUE AFUA_6G03560)-RELATED"/>
    <property type="match status" value="1"/>
</dbReference>
<gene>
    <name evidence="2" type="ORF">BU24DRAFT_275815</name>
</gene>